<feature type="signal peptide" evidence="18">
    <location>
        <begin position="1"/>
        <end position="19"/>
    </location>
</feature>
<dbReference type="PROSITE" id="PS50092">
    <property type="entry name" value="TSP1"/>
    <property type="match status" value="5"/>
</dbReference>
<keyword evidence="9 14" id="KW-0862">Zinc</keyword>
<evidence type="ECO:0000256" key="2">
    <source>
        <dbReference type="ARBA" id="ARBA00022525"/>
    </source>
</evidence>
<keyword evidence="21" id="KW-1185">Reference proteome</keyword>
<feature type="region of interest" description="Disordered" evidence="17">
    <location>
        <begin position="73"/>
        <end position="105"/>
    </location>
</feature>
<reference evidence="22 23" key="1">
    <citation type="submission" date="2025-04" db="UniProtKB">
        <authorList>
            <consortium name="RefSeq"/>
        </authorList>
    </citation>
    <scope>IDENTIFICATION</scope>
</reference>
<dbReference type="InterPro" id="IPR045371">
    <property type="entry name" value="ADAMTS_CR_3"/>
</dbReference>
<dbReference type="InterPro" id="IPR041645">
    <property type="entry name" value="ADAMTS_CR_2"/>
</dbReference>
<dbReference type="PANTHER" id="PTHR13723">
    <property type="entry name" value="ADAMTS A DISINTEGRIN AND METALLOPROTEASE WITH THROMBOSPONDIN MOTIFS PROTEASE"/>
    <property type="match status" value="1"/>
</dbReference>
<dbReference type="Gene3D" id="3.40.390.10">
    <property type="entry name" value="Collagenase (Catalytic Domain)"/>
    <property type="match status" value="1"/>
</dbReference>
<evidence type="ECO:0000256" key="4">
    <source>
        <dbReference type="ARBA" id="ARBA00022670"/>
    </source>
</evidence>
<feature type="domain" description="PLAC" evidence="20">
    <location>
        <begin position="1137"/>
        <end position="1176"/>
    </location>
</feature>
<sequence length="1189" mass="134923">MSISSFYLMISLLLPEINWSIGQLAHEKEINQKKTDNLLSQLHHFETVIPQLVDHTGQFLSYHVSHSSVLHRMSVETTRSRRSAKGPSNKTLKNSSKPSLYQEGDEQKGRSSVFYKLSAYGREFHLNLTLNRHLLTKGFAVEYIGSNQRRRSSDELWDCHYTGVSVNGDASDAAISNCNGLHGVFSTTTDDYFVEPLWNHTNVVGVEGHPHVVYSRSSLKYGDLRRYCGVTDYKRKKFSKWYRKRPDNINDILKPRKQSPFWKWRPKLKSMNDTSLLRKRSKRSKSFESYIETLVVVDKKMMDYHLTSDTPASRQNLTNYVLTIMNIVAKLYHNPSIGNAINIVVTGIFFLEAEKGDNLPQINYHADMSLDSFCKWQNNFTLRQDNETSHKHDNAVLITRYDICTYKNYPCGTLGLAPVEGMCESERSCSINQDIGLASAFTIAHEIGHNIGMQHDGDGNQCGMPGKEPARLMAARLSKETSPFHWSSCSRKYVTDFLDSGHGWCLRNIPSFHVSFSPDVPGDFFDSNTQCRLQYGAKSTACKLKQICQELWCVNESNECVTNSIPAAEGTICQLPYVKKTAKGDHSDKGWCYQGECRGEQHRNQTVHGSWGEWGEWGDCTRTCEGGVSVSERECDNPAPKDGGKYCTGVRKKYRSCNVTPCPPGSEDFRQVQCSSFNNITFRGGLYKWVPYTGEQAKPCSLVCMAEGYNFYTERSPKVKDGTKCYPDQPDVCINGECHTVGCDGYLHSKAKEDICRVCKGDNSTCRTISGLFEKALTTGSYHEILTIPKGAMHIKVKEANFSKNYLALKDARDHYHINGEWTIDWPRKFSVAGTTFHYKLYEDEPESLTALGPTTDVLNVMMLLQEDNKGIEYQYNIPINKSDDNQNNIALYLWAHFPWSLCSRTCSNGTSISKVKCILKSTGRAVDDKYCDRQPKPADYVRVCNEEDCPPKWSTGQWSDCSQTCGEGDRTRQVVCRQLLGDEEMTTLDDSECIDPKPATRRECRLEECPPEWHTFEWSECSASCGRGEMTRRVVCTSSVTSAHLEERRCRPEDKPVTRMTCMTRDCPVQIRRKGGRNNLPQWRKGEWGQCSVTCGAGIQERAVQCHSVNGDPCDPTSEPASKQKCNISCDHELDQPSVCEDKFRVAYCPLVLKSGYCTRPYFRTMCCETCSRVKASDNRTKRKKREF</sequence>
<dbReference type="InterPro" id="IPR002870">
    <property type="entry name" value="Peptidase_M12B_N"/>
</dbReference>
<dbReference type="Pfam" id="PF08686">
    <property type="entry name" value="PLAC"/>
    <property type="match status" value="1"/>
</dbReference>
<evidence type="ECO:0000256" key="3">
    <source>
        <dbReference type="ARBA" id="ARBA00022530"/>
    </source>
</evidence>
<feature type="disulfide bond" evidence="15">
    <location>
        <begin position="404"/>
        <end position="411"/>
    </location>
</feature>
<dbReference type="SUPFAM" id="SSF82895">
    <property type="entry name" value="TSP-1 type 1 repeat"/>
    <property type="match status" value="5"/>
</dbReference>
<dbReference type="GO" id="GO:0031012">
    <property type="term" value="C:extracellular matrix"/>
    <property type="evidence" value="ECO:0007669"/>
    <property type="project" value="TreeGrafter"/>
</dbReference>
<evidence type="ECO:0000256" key="7">
    <source>
        <dbReference type="ARBA" id="ARBA00022737"/>
    </source>
</evidence>
<dbReference type="PANTHER" id="PTHR13723:SF311">
    <property type="entry name" value="ADAM CYSTEINE-RICH DOMAIN-CONTAINING PROTEIN"/>
    <property type="match status" value="1"/>
</dbReference>
<dbReference type="InterPro" id="IPR036383">
    <property type="entry name" value="TSP1_rpt_sf"/>
</dbReference>
<feature type="disulfide bond" evidence="15">
    <location>
        <begin position="635"/>
        <end position="647"/>
    </location>
</feature>
<dbReference type="OMA" id="GPEWRHD"/>
<evidence type="ECO:0000256" key="17">
    <source>
        <dbReference type="SAM" id="MobiDB-lite"/>
    </source>
</evidence>
<keyword evidence="10" id="KW-0482">Metalloprotease</keyword>
<evidence type="ECO:0000256" key="16">
    <source>
        <dbReference type="PROSITE-ProRule" id="PRU00276"/>
    </source>
</evidence>
<feature type="disulfide bond" evidence="15">
    <location>
        <begin position="423"/>
        <end position="505"/>
    </location>
</feature>
<feature type="disulfide bond" evidence="15">
    <location>
        <begin position="548"/>
        <end position="592"/>
    </location>
</feature>
<keyword evidence="3" id="KW-0272">Extracellular matrix</keyword>
<feature type="binding site" evidence="14">
    <location>
        <position position="292"/>
    </location>
    <ligand>
        <name>Ca(2+)</name>
        <dbReference type="ChEBI" id="CHEBI:29108"/>
        <label>1</label>
    </ligand>
</feature>
<feature type="binding site" evidence="14">
    <location>
        <position position="385"/>
    </location>
    <ligand>
        <name>Ca(2+)</name>
        <dbReference type="ChEBI" id="CHEBI:29108"/>
        <label>2</label>
    </ligand>
</feature>
<feature type="binding site" evidence="14">
    <location>
        <position position="385"/>
    </location>
    <ligand>
        <name>Ca(2+)</name>
        <dbReference type="ChEBI" id="CHEBI:29108"/>
        <label>1</label>
    </ligand>
</feature>
<dbReference type="FunFam" id="2.20.100.10:FF:000005">
    <property type="entry name" value="ADAM metallopeptidase with thrombospondin type 1 motif 9"/>
    <property type="match status" value="3"/>
</dbReference>
<dbReference type="InterPro" id="IPR013273">
    <property type="entry name" value="ADAMTS/ADAMTS-like"/>
</dbReference>
<feature type="binding site" evidence="14">
    <location>
        <position position="292"/>
    </location>
    <ligand>
        <name>Ca(2+)</name>
        <dbReference type="ChEBI" id="CHEBI:29108"/>
        <label>2</label>
    </ligand>
</feature>
<evidence type="ECO:0000313" key="22">
    <source>
        <dbReference type="RefSeq" id="XP_055886671.1"/>
    </source>
</evidence>
<dbReference type="Pfam" id="PF19236">
    <property type="entry name" value="ADAMTS_CR_3"/>
    <property type="match status" value="1"/>
</dbReference>
<dbReference type="InterPro" id="IPR050439">
    <property type="entry name" value="ADAMTS_ADAMTS-like"/>
</dbReference>
<keyword evidence="14" id="KW-0106">Calcium</keyword>
<feature type="active site" evidence="13 16">
    <location>
        <position position="446"/>
    </location>
</feature>
<evidence type="ECO:0000256" key="15">
    <source>
        <dbReference type="PIRSR" id="PIRSR613273-3"/>
    </source>
</evidence>
<feature type="binding site" evidence="14">
    <location>
        <position position="393"/>
    </location>
    <ligand>
        <name>Ca(2+)</name>
        <dbReference type="ChEBI" id="CHEBI:29108"/>
        <label>1</label>
    </ligand>
</feature>
<feature type="compositionally biased region" description="Polar residues" evidence="17">
    <location>
        <begin position="86"/>
        <end position="99"/>
    </location>
</feature>
<evidence type="ECO:0000256" key="14">
    <source>
        <dbReference type="PIRSR" id="PIRSR613273-2"/>
    </source>
</evidence>
<evidence type="ECO:0000256" key="11">
    <source>
        <dbReference type="ARBA" id="ARBA00023157"/>
    </source>
</evidence>
<feature type="chain" id="PRO_5044702825" evidence="18">
    <location>
        <begin position="20"/>
        <end position="1189"/>
    </location>
</feature>
<evidence type="ECO:0000256" key="9">
    <source>
        <dbReference type="ARBA" id="ARBA00022833"/>
    </source>
</evidence>
<evidence type="ECO:0000256" key="8">
    <source>
        <dbReference type="ARBA" id="ARBA00022801"/>
    </source>
</evidence>
<dbReference type="Gene3D" id="2.20.100.10">
    <property type="entry name" value="Thrombospondin type-1 (TSP1) repeat"/>
    <property type="match status" value="5"/>
</dbReference>
<dbReference type="GO" id="GO:0004222">
    <property type="term" value="F:metalloendopeptidase activity"/>
    <property type="evidence" value="ECO:0007669"/>
    <property type="project" value="InterPro"/>
</dbReference>
<gene>
    <name evidence="22 23" type="primary">LOC106078420</name>
</gene>
<dbReference type="AlphaFoldDB" id="A0A9W3AHF6"/>
<dbReference type="Pfam" id="PF01562">
    <property type="entry name" value="Pep_M12B_propep"/>
    <property type="match status" value="1"/>
</dbReference>
<keyword evidence="11 15" id="KW-1015">Disulfide bond</keyword>
<dbReference type="PRINTS" id="PR01857">
    <property type="entry name" value="ADAMTSFAMILY"/>
</dbReference>
<dbReference type="GeneID" id="106078420"/>
<dbReference type="InterPro" id="IPR024079">
    <property type="entry name" value="MetalloPept_cat_dom_sf"/>
</dbReference>
<feature type="binding site" evidence="14 16">
    <location>
        <position position="445"/>
    </location>
    <ligand>
        <name>Zn(2+)</name>
        <dbReference type="ChEBI" id="CHEBI:29105"/>
        <note>catalytic</note>
    </ligand>
</feature>
<dbReference type="FunFam" id="3.40.390.10:FF:000001">
    <property type="entry name" value="A disintegrin and metalloproteinase with thrombospondin motifs 1"/>
    <property type="match status" value="1"/>
</dbReference>
<dbReference type="InterPro" id="IPR010294">
    <property type="entry name" value="ADAMTS_spacer1"/>
</dbReference>
<keyword evidence="5 14" id="KW-0479">Metal-binding</keyword>
<dbReference type="GO" id="GO:0030198">
    <property type="term" value="P:extracellular matrix organization"/>
    <property type="evidence" value="ECO:0007669"/>
    <property type="project" value="InterPro"/>
</dbReference>
<accession>A0A9W3AHF6</accession>
<dbReference type="FunFam" id="2.20.100.10:FF:000006">
    <property type="entry name" value="A disintegrin and metalloproteinase with thrombospondin motifs 1"/>
    <property type="match status" value="1"/>
</dbReference>
<comment type="subcellular location">
    <subcellularLocation>
        <location evidence="1">Secreted</location>
        <location evidence="1">Extracellular space</location>
        <location evidence="1">Extracellular matrix</location>
    </subcellularLocation>
</comment>
<dbReference type="PROSITE" id="PS50215">
    <property type="entry name" value="ADAM_MEPRO"/>
    <property type="match status" value="1"/>
</dbReference>
<dbReference type="InterPro" id="IPR000884">
    <property type="entry name" value="TSP1_rpt"/>
</dbReference>
<dbReference type="RefSeq" id="XP_055886672.1">
    <property type="nucleotide sequence ID" value="XM_056030697.1"/>
</dbReference>
<dbReference type="GO" id="GO:0046872">
    <property type="term" value="F:metal ion binding"/>
    <property type="evidence" value="ECO:0007669"/>
    <property type="project" value="UniProtKB-KW"/>
</dbReference>
<feature type="disulfide bond" evidence="15">
    <location>
        <begin position="531"/>
        <end position="553"/>
    </location>
</feature>
<feature type="disulfide bond" evidence="15">
    <location>
        <begin position="573"/>
        <end position="597"/>
    </location>
</feature>
<keyword evidence="6 18" id="KW-0732">Signal</keyword>
<dbReference type="OrthoDB" id="10035764at2759"/>
<dbReference type="CDD" id="cd04273">
    <property type="entry name" value="ZnMc_ADAMTS_like"/>
    <property type="match status" value="1"/>
</dbReference>
<feature type="domain" description="Peptidase M12B" evidence="19">
    <location>
        <begin position="289"/>
        <end position="510"/>
    </location>
</feature>
<comment type="cofactor">
    <cofactor evidence="14">
        <name>Zn(2+)</name>
        <dbReference type="ChEBI" id="CHEBI:29105"/>
    </cofactor>
    <text evidence="14">Binds 1 zinc ion per subunit.</text>
</comment>
<keyword evidence="12" id="KW-0325">Glycoprotein</keyword>
<feature type="binding site" evidence="14 16">
    <location>
        <position position="455"/>
    </location>
    <ligand>
        <name>Zn(2+)</name>
        <dbReference type="ChEBI" id="CHEBI:29105"/>
        <note>catalytic</note>
    </ligand>
</feature>
<evidence type="ECO:0000313" key="23">
    <source>
        <dbReference type="RefSeq" id="XP_055886672.1"/>
    </source>
</evidence>
<feature type="disulfide bond" evidence="15">
    <location>
        <begin position="462"/>
        <end position="489"/>
    </location>
</feature>
<comment type="caution">
    <text evidence="16">Lacks conserved residue(s) required for the propagation of feature annotation.</text>
</comment>
<dbReference type="Gene3D" id="2.60.120.830">
    <property type="match status" value="1"/>
</dbReference>
<dbReference type="Pfam" id="PF00090">
    <property type="entry name" value="TSP_1"/>
    <property type="match status" value="1"/>
</dbReference>
<dbReference type="InterPro" id="IPR001590">
    <property type="entry name" value="Peptidase_M12B"/>
</dbReference>
<dbReference type="GO" id="GO:0006508">
    <property type="term" value="P:proteolysis"/>
    <property type="evidence" value="ECO:0007669"/>
    <property type="project" value="UniProtKB-KW"/>
</dbReference>
<feature type="disulfide bond" evidence="15">
    <location>
        <begin position="624"/>
        <end position="662"/>
    </location>
</feature>
<evidence type="ECO:0000256" key="10">
    <source>
        <dbReference type="ARBA" id="ARBA00023049"/>
    </source>
</evidence>
<name>A0A9W3AHF6_BIOGL</name>
<evidence type="ECO:0000256" key="13">
    <source>
        <dbReference type="PIRSR" id="PIRSR613273-1"/>
    </source>
</evidence>
<keyword evidence="2" id="KW-0964">Secreted</keyword>
<feature type="disulfide bond" evidence="15">
    <location>
        <begin position="374"/>
        <end position="429"/>
    </location>
</feature>
<proteinExistence type="predicted"/>
<evidence type="ECO:0000256" key="12">
    <source>
        <dbReference type="ARBA" id="ARBA00023180"/>
    </source>
</evidence>
<feature type="disulfide bond" evidence="15">
    <location>
        <begin position="542"/>
        <end position="560"/>
    </location>
</feature>
<dbReference type="InterPro" id="IPR010909">
    <property type="entry name" value="PLAC"/>
</dbReference>
<evidence type="ECO:0000259" key="19">
    <source>
        <dbReference type="PROSITE" id="PS50215"/>
    </source>
</evidence>
<organism evidence="21 22">
    <name type="scientific">Biomphalaria glabrata</name>
    <name type="common">Bloodfluke planorb</name>
    <name type="synonym">Freshwater snail</name>
    <dbReference type="NCBI Taxonomy" id="6526"/>
    <lineage>
        <taxon>Eukaryota</taxon>
        <taxon>Metazoa</taxon>
        <taxon>Spiralia</taxon>
        <taxon>Lophotrochozoa</taxon>
        <taxon>Mollusca</taxon>
        <taxon>Gastropoda</taxon>
        <taxon>Heterobranchia</taxon>
        <taxon>Euthyneura</taxon>
        <taxon>Panpulmonata</taxon>
        <taxon>Hygrophila</taxon>
        <taxon>Lymnaeoidea</taxon>
        <taxon>Planorbidae</taxon>
        <taxon>Biomphalaria</taxon>
    </lineage>
</organism>
<dbReference type="Pfam" id="PF17771">
    <property type="entry name" value="ADAMTS_CR_2"/>
    <property type="match status" value="1"/>
</dbReference>
<dbReference type="SMART" id="SM00209">
    <property type="entry name" value="TSP1"/>
    <property type="match status" value="5"/>
</dbReference>
<dbReference type="RefSeq" id="XP_055886671.1">
    <property type="nucleotide sequence ID" value="XM_056030696.1"/>
</dbReference>
<feature type="binding site" evidence="14">
    <location>
        <position position="505"/>
    </location>
    <ligand>
        <name>Ca(2+)</name>
        <dbReference type="ChEBI" id="CHEBI:29108"/>
        <label>1</label>
    </ligand>
</feature>
<feature type="binding site" evidence="14 16">
    <location>
        <position position="449"/>
    </location>
    <ligand>
        <name>Zn(2+)</name>
        <dbReference type="ChEBI" id="CHEBI:29105"/>
        <note>catalytic</note>
    </ligand>
</feature>
<evidence type="ECO:0000256" key="5">
    <source>
        <dbReference type="ARBA" id="ARBA00022723"/>
    </source>
</evidence>
<evidence type="ECO:0000259" key="20">
    <source>
        <dbReference type="PROSITE" id="PS50900"/>
    </source>
</evidence>
<keyword evidence="7" id="KW-0677">Repeat</keyword>
<keyword evidence="8" id="KW-0378">Hydrolase</keyword>
<dbReference type="Gene3D" id="3.40.1620.60">
    <property type="match status" value="1"/>
</dbReference>
<evidence type="ECO:0000313" key="21">
    <source>
        <dbReference type="Proteomes" id="UP001165740"/>
    </source>
</evidence>
<keyword evidence="4" id="KW-0645">Protease</keyword>
<dbReference type="Pfam" id="PF01421">
    <property type="entry name" value="Reprolysin"/>
    <property type="match status" value="1"/>
</dbReference>
<evidence type="ECO:0000256" key="6">
    <source>
        <dbReference type="ARBA" id="ARBA00022729"/>
    </source>
</evidence>
<protein>
    <submittedName>
        <fullName evidence="22 23">A disintegrin and metalloproteinase with thrombospondin motifs 6-like</fullName>
    </submittedName>
</protein>
<dbReference type="Pfam" id="PF19030">
    <property type="entry name" value="TSP1_ADAMTS"/>
    <property type="match status" value="4"/>
</dbReference>
<dbReference type="Proteomes" id="UP001165740">
    <property type="component" value="Chromosome 5"/>
</dbReference>
<feature type="disulfide bond" evidence="15">
    <location>
        <begin position="620"/>
        <end position="657"/>
    </location>
</feature>
<dbReference type="Pfam" id="PF05986">
    <property type="entry name" value="ADAMTS_spacer1"/>
    <property type="match status" value="1"/>
</dbReference>
<evidence type="ECO:0000256" key="1">
    <source>
        <dbReference type="ARBA" id="ARBA00004498"/>
    </source>
</evidence>
<dbReference type="SUPFAM" id="SSF55486">
    <property type="entry name" value="Metalloproteases ('zincins'), catalytic domain"/>
    <property type="match status" value="1"/>
</dbReference>
<evidence type="ECO:0000256" key="18">
    <source>
        <dbReference type="SAM" id="SignalP"/>
    </source>
</evidence>
<dbReference type="FunFam" id="2.60.120.830:FF:000001">
    <property type="entry name" value="A disintegrin and metalloproteinase with thrombospondin motifs 1"/>
    <property type="match status" value="1"/>
</dbReference>
<dbReference type="PROSITE" id="PS50900">
    <property type="entry name" value="PLAC"/>
    <property type="match status" value="1"/>
</dbReference>